<dbReference type="AlphaFoldDB" id="A0A127MAU9"/>
<accession>A0A127MAU9</accession>
<dbReference type="PANTHER" id="PTHR30011">
    <property type="entry name" value="ALKANESULFONATE MONOOXYGENASE-RELATED"/>
    <property type="match status" value="1"/>
</dbReference>
<proteinExistence type="predicted"/>
<dbReference type="KEGG" id="zal:AZF00_12910"/>
<evidence type="ECO:0000313" key="2">
    <source>
        <dbReference type="EMBL" id="AMO70367.1"/>
    </source>
</evidence>
<sequence>MKFSYNPSMCPPEQYVALALAAEELGFNSMAFPDSLCYPEHSSANYPYNGDGSREFLKDMPFVEPLVTIPFLAGQTKRLRFNTSVYKLAVRQPLVVAKQLATLAALCGDRFDFGVGISPWPEDFEGCHVPWEARGQRLDDQIAIIRGLLSGEFFSYSGKQLSIASMQLCPSPATPIPILIGGHSDAALKRAARLGDGWIGAGASIEEYGVLIGKLNEFRKQYQRDHLPFVIHVSSADAYSTAGQDTLAKLGINECHIAFRNAYDGTPDTLSTEQKIEQMHKFASKFIKS</sequence>
<protein>
    <submittedName>
        <fullName evidence="2">LLM class F420-dependent oxidoreductase</fullName>
    </submittedName>
</protein>
<name>A0A127MAU9_9GAMM</name>
<dbReference type="Proteomes" id="UP000074119">
    <property type="component" value="Chromosome"/>
</dbReference>
<dbReference type="EMBL" id="CP014544">
    <property type="protein sequence ID" value="AMO70367.1"/>
    <property type="molecule type" value="Genomic_DNA"/>
</dbReference>
<dbReference type="GO" id="GO:0016705">
    <property type="term" value="F:oxidoreductase activity, acting on paired donors, with incorporation or reduction of molecular oxygen"/>
    <property type="evidence" value="ECO:0007669"/>
    <property type="project" value="InterPro"/>
</dbReference>
<reference evidence="2 3" key="1">
    <citation type="submission" date="2015-12" db="EMBL/GenBank/DDBJ databases">
        <authorList>
            <person name="Shamseldin A."/>
            <person name="Moawad H."/>
            <person name="Abd El-Rahim W.M."/>
            <person name="Sadowsky M.J."/>
        </authorList>
    </citation>
    <scope>NUCLEOTIDE SEQUENCE [LARGE SCALE GENOMIC DNA]</scope>
    <source>
        <strain evidence="2 3">SM2</strain>
    </source>
</reference>
<dbReference type="InterPro" id="IPR019921">
    <property type="entry name" value="Lucif-like_OxRdtase_Rv2161c"/>
</dbReference>
<dbReference type="RefSeq" id="WP_008248706.1">
    <property type="nucleotide sequence ID" value="NZ_CP014544.1"/>
</dbReference>
<dbReference type="InterPro" id="IPR036661">
    <property type="entry name" value="Luciferase-like_sf"/>
</dbReference>
<dbReference type="Gene3D" id="3.20.20.30">
    <property type="entry name" value="Luciferase-like domain"/>
    <property type="match status" value="1"/>
</dbReference>
<dbReference type="STRING" id="1470434.AZF00_12910"/>
<feature type="domain" description="Luciferase-like" evidence="1">
    <location>
        <begin position="12"/>
        <end position="227"/>
    </location>
</feature>
<dbReference type="InterPro" id="IPR051260">
    <property type="entry name" value="Diverse_substr_monoxygenases"/>
</dbReference>
<gene>
    <name evidence="2" type="ORF">AZF00_12910</name>
</gene>
<dbReference type="PANTHER" id="PTHR30011:SF32">
    <property type="entry name" value="CONSERVED PROTEIN"/>
    <property type="match status" value="1"/>
</dbReference>
<dbReference type="Pfam" id="PF00296">
    <property type="entry name" value="Bac_luciferase"/>
    <property type="match status" value="1"/>
</dbReference>
<evidence type="ECO:0000313" key="3">
    <source>
        <dbReference type="Proteomes" id="UP000074119"/>
    </source>
</evidence>
<dbReference type="InterPro" id="IPR011251">
    <property type="entry name" value="Luciferase-like_dom"/>
</dbReference>
<dbReference type="NCBIfam" id="TIGR03619">
    <property type="entry name" value="F420_Rv2161c"/>
    <property type="match status" value="1"/>
</dbReference>
<dbReference type="SUPFAM" id="SSF51679">
    <property type="entry name" value="Bacterial luciferase-like"/>
    <property type="match status" value="1"/>
</dbReference>
<organism evidence="2 3">
    <name type="scientific">Zhongshania aliphaticivorans</name>
    <dbReference type="NCBI Taxonomy" id="1470434"/>
    <lineage>
        <taxon>Bacteria</taxon>
        <taxon>Pseudomonadati</taxon>
        <taxon>Pseudomonadota</taxon>
        <taxon>Gammaproteobacteria</taxon>
        <taxon>Cellvibrionales</taxon>
        <taxon>Spongiibacteraceae</taxon>
        <taxon>Zhongshania</taxon>
    </lineage>
</organism>
<dbReference type="CDD" id="cd01097">
    <property type="entry name" value="Tetrahydromethanopterin_reductase"/>
    <property type="match status" value="1"/>
</dbReference>
<evidence type="ECO:0000259" key="1">
    <source>
        <dbReference type="Pfam" id="PF00296"/>
    </source>
</evidence>